<sequence>MKYITLDKLKIGIKHLIKPTYFAWGFGFLSLIFAIQVIIIWNNSNKTLNRTIDKFTHIEDRIALDRINTESDRYSKVTKFYSEIISDHFNKYRPEYNKKGKYKYQGLTDRQCSQIINFWYRGCRILNINYMIPPAIAARESAGNPISRTYYKKKYKKNERKRILEAGLYNNRDIAVAQAFKYYSWISYIFVNSVYIKYKIFWRKYPIMN</sequence>
<dbReference type="AlphaFoldDB" id="X1ABE1"/>
<comment type="caution">
    <text evidence="2">The sequence shown here is derived from an EMBL/GenBank/DDBJ whole genome shotgun (WGS) entry which is preliminary data.</text>
</comment>
<organism evidence="2">
    <name type="scientific">marine sediment metagenome</name>
    <dbReference type="NCBI Taxonomy" id="412755"/>
    <lineage>
        <taxon>unclassified sequences</taxon>
        <taxon>metagenomes</taxon>
        <taxon>ecological metagenomes</taxon>
    </lineage>
</organism>
<keyword evidence="1" id="KW-0812">Transmembrane</keyword>
<evidence type="ECO:0000313" key="2">
    <source>
        <dbReference type="EMBL" id="GAG79760.1"/>
    </source>
</evidence>
<keyword evidence="1" id="KW-1133">Transmembrane helix</keyword>
<accession>X1ABE1</accession>
<gene>
    <name evidence="2" type="ORF">S01H4_25807</name>
</gene>
<reference evidence="2" key="1">
    <citation type="journal article" date="2014" name="Front. Microbiol.">
        <title>High frequency of phylogenetically diverse reductive dehalogenase-homologous genes in deep subseafloor sedimentary metagenomes.</title>
        <authorList>
            <person name="Kawai M."/>
            <person name="Futagami T."/>
            <person name="Toyoda A."/>
            <person name="Takaki Y."/>
            <person name="Nishi S."/>
            <person name="Hori S."/>
            <person name="Arai W."/>
            <person name="Tsubouchi T."/>
            <person name="Morono Y."/>
            <person name="Uchiyama I."/>
            <person name="Ito T."/>
            <person name="Fujiyama A."/>
            <person name="Inagaki F."/>
            <person name="Takami H."/>
        </authorList>
    </citation>
    <scope>NUCLEOTIDE SEQUENCE</scope>
    <source>
        <strain evidence="2">Expedition CK06-06</strain>
    </source>
</reference>
<feature type="transmembrane region" description="Helical" evidence="1">
    <location>
        <begin position="21"/>
        <end position="41"/>
    </location>
</feature>
<name>X1ABE1_9ZZZZ</name>
<keyword evidence="1" id="KW-0472">Membrane</keyword>
<proteinExistence type="predicted"/>
<dbReference type="EMBL" id="BART01012340">
    <property type="protein sequence ID" value="GAG79760.1"/>
    <property type="molecule type" value="Genomic_DNA"/>
</dbReference>
<evidence type="ECO:0000256" key="1">
    <source>
        <dbReference type="SAM" id="Phobius"/>
    </source>
</evidence>
<protein>
    <submittedName>
        <fullName evidence="2">Uncharacterized protein</fullName>
    </submittedName>
</protein>